<gene>
    <name evidence="3" type="ORF">QFZ22_005094</name>
</gene>
<dbReference type="AlphaFoldDB" id="A0AAW8FGF8"/>
<feature type="transmembrane region" description="Helical" evidence="1">
    <location>
        <begin position="146"/>
        <end position="167"/>
    </location>
</feature>
<sequence>MSENTVRPAVRSARGSDRLAVAGLGLAGAAHALRAVWDIRLAVAGEPASGPPNQGEGRHRPLNALEDSYHLVSTAGSILTLVCAALFIGWLGRMRDNARALSGEPPRYAGIWVYAAWFVPIANLWIPRGIVADIHHKSAPDRKLPVVVNVWWALWLVGMVTGVGLMYDGDTDDLIARAYHGVSTLLVADLAVVGAAVAGILMVRALTAVQLVYIDGQLRTPSGDPLKEIVRAFDRD</sequence>
<accession>A0AAW8FGF8</accession>
<keyword evidence="1" id="KW-0472">Membrane</keyword>
<dbReference type="InterPro" id="IPR025565">
    <property type="entry name" value="DUF4328"/>
</dbReference>
<dbReference type="EMBL" id="JAUSZV010000005">
    <property type="protein sequence ID" value="MDQ0909109.1"/>
    <property type="molecule type" value="Genomic_DNA"/>
</dbReference>
<protein>
    <recommendedName>
        <fullName evidence="2">DUF4328 domain-containing protein</fullName>
    </recommendedName>
</protein>
<feature type="transmembrane region" description="Helical" evidence="1">
    <location>
        <begin position="108"/>
        <end position="126"/>
    </location>
</feature>
<proteinExistence type="predicted"/>
<keyword evidence="1" id="KW-1133">Transmembrane helix</keyword>
<name>A0AAW8FGF8_9ACTN</name>
<evidence type="ECO:0000313" key="3">
    <source>
        <dbReference type="EMBL" id="MDQ0909109.1"/>
    </source>
</evidence>
<evidence type="ECO:0000259" key="2">
    <source>
        <dbReference type="Pfam" id="PF14219"/>
    </source>
</evidence>
<dbReference type="RefSeq" id="WP_306978714.1">
    <property type="nucleotide sequence ID" value="NZ_JAUSZV010000005.1"/>
</dbReference>
<feature type="transmembrane region" description="Helical" evidence="1">
    <location>
        <begin position="179"/>
        <end position="203"/>
    </location>
</feature>
<keyword evidence="1" id="KW-0812">Transmembrane</keyword>
<reference evidence="3" key="1">
    <citation type="submission" date="2023-07" db="EMBL/GenBank/DDBJ databases">
        <title>Comparative genomics of wheat-associated soil bacteria to identify genetic determinants of phenazine resistance.</title>
        <authorList>
            <person name="Mouncey N."/>
        </authorList>
    </citation>
    <scope>NUCLEOTIDE SEQUENCE</scope>
    <source>
        <strain evidence="3">V4I22</strain>
    </source>
</reference>
<evidence type="ECO:0000313" key="4">
    <source>
        <dbReference type="Proteomes" id="UP001234216"/>
    </source>
</evidence>
<feature type="transmembrane region" description="Helical" evidence="1">
    <location>
        <begin position="68"/>
        <end position="88"/>
    </location>
</feature>
<dbReference type="Proteomes" id="UP001234216">
    <property type="component" value="Unassembled WGS sequence"/>
</dbReference>
<feature type="domain" description="DUF4328" evidence="2">
    <location>
        <begin position="70"/>
        <end position="207"/>
    </location>
</feature>
<evidence type="ECO:0000256" key="1">
    <source>
        <dbReference type="SAM" id="Phobius"/>
    </source>
</evidence>
<organism evidence="3 4">
    <name type="scientific">Streptomyces canus</name>
    <dbReference type="NCBI Taxonomy" id="58343"/>
    <lineage>
        <taxon>Bacteria</taxon>
        <taxon>Bacillati</taxon>
        <taxon>Actinomycetota</taxon>
        <taxon>Actinomycetes</taxon>
        <taxon>Kitasatosporales</taxon>
        <taxon>Streptomycetaceae</taxon>
        <taxon>Streptomyces</taxon>
        <taxon>Streptomyces aurantiacus group</taxon>
    </lineage>
</organism>
<comment type="caution">
    <text evidence="3">The sequence shown here is derived from an EMBL/GenBank/DDBJ whole genome shotgun (WGS) entry which is preliminary data.</text>
</comment>
<dbReference type="Pfam" id="PF14219">
    <property type="entry name" value="DUF4328"/>
    <property type="match status" value="1"/>
</dbReference>